<gene>
    <name evidence="1" type="ORF">M9H77_00813</name>
</gene>
<protein>
    <submittedName>
        <fullName evidence="1">Uncharacterized protein</fullName>
    </submittedName>
</protein>
<dbReference type="EMBL" id="CM044701">
    <property type="protein sequence ID" value="KAI5679586.1"/>
    <property type="molecule type" value="Genomic_DNA"/>
</dbReference>
<organism evidence="1 2">
    <name type="scientific">Catharanthus roseus</name>
    <name type="common">Madagascar periwinkle</name>
    <name type="synonym">Vinca rosea</name>
    <dbReference type="NCBI Taxonomy" id="4058"/>
    <lineage>
        <taxon>Eukaryota</taxon>
        <taxon>Viridiplantae</taxon>
        <taxon>Streptophyta</taxon>
        <taxon>Embryophyta</taxon>
        <taxon>Tracheophyta</taxon>
        <taxon>Spermatophyta</taxon>
        <taxon>Magnoliopsida</taxon>
        <taxon>eudicotyledons</taxon>
        <taxon>Gunneridae</taxon>
        <taxon>Pentapetalae</taxon>
        <taxon>asterids</taxon>
        <taxon>lamiids</taxon>
        <taxon>Gentianales</taxon>
        <taxon>Apocynaceae</taxon>
        <taxon>Rauvolfioideae</taxon>
        <taxon>Vinceae</taxon>
        <taxon>Catharanthinae</taxon>
        <taxon>Catharanthus</taxon>
    </lineage>
</organism>
<proteinExistence type="predicted"/>
<evidence type="ECO:0000313" key="2">
    <source>
        <dbReference type="Proteomes" id="UP001060085"/>
    </source>
</evidence>
<evidence type="ECO:0000313" key="1">
    <source>
        <dbReference type="EMBL" id="KAI5679586.1"/>
    </source>
</evidence>
<dbReference type="Proteomes" id="UP001060085">
    <property type="component" value="Linkage Group LG01"/>
</dbReference>
<accession>A0ACC0C474</accession>
<sequence length="164" mass="18881">MSSIFQSFQGKQGLPLSRPADSTQEEPAGQRIRRRLSSLSLSTLKIQYSSNPASSSWAFRRSKSVSSMGQYAGDSIRSWWDWGWAWILSRKPTFAKDLELNEEETAALGCHNKGSWRHVFYKIRSELRKLLGSDNVGGLPQTFRYDSYNYYKNFDDSKRSSFSR</sequence>
<keyword evidence="2" id="KW-1185">Reference proteome</keyword>
<name>A0ACC0C474_CATRO</name>
<reference evidence="2" key="1">
    <citation type="journal article" date="2023" name="Nat. Plants">
        <title>Single-cell RNA sequencing provides a high-resolution roadmap for understanding the multicellular compartmentation of specialized metabolism.</title>
        <authorList>
            <person name="Sun S."/>
            <person name="Shen X."/>
            <person name="Li Y."/>
            <person name="Li Y."/>
            <person name="Wang S."/>
            <person name="Li R."/>
            <person name="Zhang H."/>
            <person name="Shen G."/>
            <person name="Guo B."/>
            <person name="Wei J."/>
            <person name="Xu J."/>
            <person name="St-Pierre B."/>
            <person name="Chen S."/>
            <person name="Sun C."/>
        </authorList>
    </citation>
    <scope>NUCLEOTIDE SEQUENCE [LARGE SCALE GENOMIC DNA]</scope>
</reference>
<comment type="caution">
    <text evidence="1">The sequence shown here is derived from an EMBL/GenBank/DDBJ whole genome shotgun (WGS) entry which is preliminary data.</text>
</comment>